<evidence type="ECO:0000313" key="2">
    <source>
        <dbReference type="EMBL" id="OAX55348.1"/>
    </source>
</evidence>
<dbReference type="Proteomes" id="UP000093858">
    <property type="component" value="Unassembled WGS sequence"/>
</dbReference>
<feature type="transmembrane region" description="Helical" evidence="1">
    <location>
        <begin position="121"/>
        <end position="141"/>
    </location>
</feature>
<feature type="non-terminal residue" evidence="2">
    <location>
        <position position="217"/>
    </location>
</feature>
<evidence type="ECO:0000256" key="1">
    <source>
        <dbReference type="SAM" id="Phobius"/>
    </source>
</evidence>
<keyword evidence="1" id="KW-1133">Transmembrane helix</keyword>
<comment type="caution">
    <text evidence="2">The sequence shown here is derived from an EMBL/GenBank/DDBJ whole genome shotgun (WGS) entry which is preliminary data.</text>
</comment>
<dbReference type="EMBL" id="LWSU01000176">
    <property type="protein sequence ID" value="OAX55348.1"/>
    <property type="molecule type" value="Genomic_DNA"/>
</dbReference>
<evidence type="ECO:0000313" key="3">
    <source>
        <dbReference type="Proteomes" id="UP000093858"/>
    </source>
</evidence>
<feature type="transmembrane region" description="Helical" evidence="1">
    <location>
        <begin position="67"/>
        <end position="88"/>
    </location>
</feature>
<accession>A0A199P385</accession>
<protein>
    <submittedName>
        <fullName evidence="2">Uncharacterized protein</fullName>
    </submittedName>
</protein>
<keyword evidence="1" id="KW-0812">Transmembrane</keyword>
<keyword evidence="1" id="KW-0472">Membrane</keyword>
<sequence>MLRGMRSRIGLQGCGCLRGVMLRVLRKALLHLLQVQCLLRRCIRYIVHMRLPTLRLLLLRVLGQALWSIMLFLRALLGLLRWALLLIALRGFLRLALLLCALLGFLGLALFLLALPGFLRLALLLLALLRFLGLSLFLLALPGFLRLALFLFALLCFLRLALFLFALLYFLRLALFLLALHEVTLMFLGRLHLQSAQRVGLPRLFHLRQLRVFAHPR</sequence>
<organism evidence="2 3">
    <name type="scientific">Xanthomonas graminis pv. poae</name>
    <dbReference type="NCBI Taxonomy" id="227946"/>
    <lineage>
        <taxon>Bacteria</taxon>
        <taxon>Pseudomonadati</taxon>
        <taxon>Pseudomonadota</taxon>
        <taxon>Gammaproteobacteria</taxon>
        <taxon>Lysobacterales</taxon>
        <taxon>Lysobacteraceae</taxon>
        <taxon>Xanthomonas</taxon>
        <taxon>Xanthomonas translucens group</taxon>
        <taxon>Xanthomonas graminis</taxon>
    </lineage>
</organism>
<gene>
    <name evidence="2" type="ORF">A6R73_16985</name>
</gene>
<feature type="transmembrane region" description="Helical" evidence="1">
    <location>
        <begin position="148"/>
        <end position="167"/>
    </location>
</feature>
<feature type="transmembrane region" description="Helical" evidence="1">
    <location>
        <begin position="95"/>
        <end position="115"/>
    </location>
</feature>
<name>A0A199P385_9XANT</name>
<dbReference type="AlphaFoldDB" id="A0A199P385"/>
<proteinExistence type="predicted"/>
<reference evidence="2 3" key="1">
    <citation type="submission" date="2016-04" db="EMBL/GenBank/DDBJ databases">
        <title>Xanthomonas translucens phylogeny.</title>
        <authorList>
            <person name="Langlois P."/>
        </authorList>
    </citation>
    <scope>NUCLEOTIDE SEQUENCE [LARGE SCALE GENOMIC DNA]</scope>
    <source>
        <strain evidence="2 3">B99</strain>
    </source>
</reference>